<comment type="caution">
    <text evidence="1">The sequence shown here is derived from an EMBL/GenBank/DDBJ whole genome shotgun (WGS) entry which is preliminary data.</text>
</comment>
<proteinExistence type="predicted"/>
<evidence type="ECO:0000313" key="1">
    <source>
        <dbReference type="EMBL" id="OQR88685.1"/>
    </source>
</evidence>
<sequence length="246" mass="28543">MGCSRALWRWTSYNVMLYEVITTLTQQLQELEANKSKSDFTPQSKWENIARKQATQAQLAIQKNQRLHEAVEEQLHLAQSLERIFAKKTKFTIESLCEDTYIPDALTLDPIARAARMNALLNQDYEKLESVFIQHGLMEFTEPIRRSDVEDDEKNNRIVLTFSQAQIAPMNTDIMLEGIWKFLRLEKPIITPNFSMRLIEIVDEDTVYFQFQGYGPGIPTLHTNFAVKRFREGDKATFVYRAIANG</sequence>
<accession>A0A1V9YSE2</accession>
<organism evidence="1 2">
    <name type="scientific">Thraustotheca clavata</name>
    <dbReference type="NCBI Taxonomy" id="74557"/>
    <lineage>
        <taxon>Eukaryota</taxon>
        <taxon>Sar</taxon>
        <taxon>Stramenopiles</taxon>
        <taxon>Oomycota</taxon>
        <taxon>Saprolegniomycetes</taxon>
        <taxon>Saprolegniales</taxon>
        <taxon>Achlyaceae</taxon>
        <taxon>Thraustotheca</taxon>
    </lineage>
</organism>
<protein>
    <submittedName>
        <fullName evidence="1">Uncharacterized protein</fullName>
    </submittedName>
</protein>
<gene>
    <name evidence="1" type="ORF">THRCLA_10161</name>
</gene>
<dbReference type="EMBL" id="JNBS01003060">
    <property type="protein sequence ID" value="OQR88685.1"/>
    <property type="molecule type" value="Genomic_DNA"/>
</dbReference>
<dbReference type="AlphaFoldDB" id="A0A1V9YSE2"/>
<reference evidence="1 2" key="1">
    <citation type="journal article" date="2014" name="Genome Biol. Evol.">
        <title>The secreted proteins of Achlya hypogyna and Thraustotheca clavata identify the ancestral oomycete secretome and reveal gene acquisitions by horizontal gene transfer.</title>
        <authorList>
            <person name="Misner I."/>
            <person name="Blouin N."/>
            <person name="Leonard G."/>
            <person name="Richards T.A."/>
            <person name="Lane C.E."/>
        </authorList>
    </citation>
    <scope>NUCLEOTIDE SEQUENCE [LARGE SCALE GENOMIC DNA]</scope>
    <source>
        <strain evidence="1 2">ATCC 34112</strain>
    </source>
</reference>
<evidence type="ECO:0000313" key="2">
    <source>
        <dbReference type="Proteomes" id="UP000243217"/>
    </source>
</evidence>
<dbReference type="OrthoDB" id="74615at2759"/>
<keyword evidence="2" id="KW-1185">Reference proteome</keyword>
<dbReference type="Proteomes" id="UP000243217">
    <property type="component" value="Unassembled WGS sequence"/>
</dbReference>
<feature type="non-terminal residue" evidence="1">
    <location>
        <position position="246"/>
    </location>
</feature>
<name>A0A1V9YSE2_9STRA</name>